<name>A0AAN8X4F4_HALRR</name>
<keyword evidence="1" id="KW-0862">Zinc</keyword>
<gene>
    <name evidence="4" type="ORF">SK128_013731</name>
</gene>
<evidence type="ECO:0000313" key="5">
    <source>
        <dbReference type="Proteomes" id="UP001381693"/>
    </source>
</evidence>
<dbReference type="InterPro" id="IPR036236">
    <property type="entry name" value="Znf_C2H2_sf"/>
</dbReference>
<proteinExistence type="predicted"/>
<feature type="compositionally biased region" description="Basic and acidic residues" evidence="2">
    <location>
        <begin position="271"/>
        <end position="282"/>
    </location>
</feature>
<protein>
    <recommendedName>
        <fullName evidence="3">C2H2-type domain-containing protein</fullName>
    </recommendedName>
</protein>
<dbReference type="Gene3D" id="3.30.160.60">
    <property type="entry name" value="Classic Zinc Finger"/>
    <property type="match status" value="1"/>
</dbReference>
<dbReference type="SUPFAM" id="SSF57667">
    <property type="entry name" value="beta-beta-alpha zinc fingers"/>
    <property type="match status" value="1"/>
</dbReference>
<dbReference type="SMART" id="SM00355">
    <property type="entry name" value="ZnF_C2H2"/>
    <property type="match status" value="2"/>
</dbReference>
<evidence type="ECO:0000256" key="1">
    <source>
        <dbReference type="PROSITE-ProRule" id="PRU00042"/>
    </source>
</evidence>
<feature type="compositionally biased region" description="Polar residues" evidence="2">
    <location>
        <begin position="423"/>
        <end position="434"/>
    </location>
</feature>
<dbReference type="InterPro" id="IPR013087">
    <property type="entry name" value="Znf_C2H2_type"/>
</dbReference>
<reference evidence="4 5" key="1">
    <citation type="submission" date="2023-11" db="EMBL/GenBank/DDBJ databases">
        <title>Halocaridina rubra genome assembly.</title>
        <authorList>
            <person name="Smith C."/>
        </authorList>
    </citation>
    <scope>NUCLEOTIDE SEQUENCE [LARGE SCALE GENOMIC DNA]</scope>
    <source>
        <strain evidence="4">EP-1</strain>
        <tissue evidence="4">Whole</tissue>
    </source>
</reference>
<keyword evidence="1" id="KW-0863">Zinc-finger</keyword>
<feature type="compositionally biased region" description="Low complexity" evidence="2">
    <location>
        <begin position="442"/>
        <end position="454"/>
    </location>
</feature>
<keyword evidence="1" id="KW-0479">Metal-binding</keyword>
<feature type="domain" description="C2H2-type" evidence="3">
    <location>
        <begin position="390"/>
        <end position="419"/>
    </location>
</feature>
<organism evidence="4 5">
    <name type="scientific">Halocaridina rubra</name>
    <name type="common">Hawaiian red shrimp</name>
    <dbReference type="NCBI Taxonomy" id="373956"/>
    <lineage>
        <taxon>Eukaryota</taxon>
        <taxon>Metazoa</taxon>
        <taxon>Ecdysozoa</taxon>
        <taxon>Arthropoda</taxon>
        <taxon>Crustacea</taxon>
        <taxon>Multicrustacea</taxon>
        <taxon>Malacostraca</taxon>
        <taxon>Eumalacostraca</taxon>
        <taxon>Eucarida</taxon>
        <taxon>Decapoda</taxon>
        <taxon>Pleocyemata</taxon>
        <taxon>Caridea</taxon>
        <taxon>Atyoidea</taxon>
        <taxon>Atyidae</taxon>
        <taxon>Halocaridina</taxon>
    </lineage>
</organism>
<dbReference type="Proteomes" id="UP001381693">
    <property type="component" value="Unassembled WGS sequence"/>
</dbReference>
<feature type="region of interest" description="Disordered" evidence="2">
    <location>
        <begin position="414"/>
        <end position="475"/>
    </location>
</feature>
<dbReference type="GO" id="GO:0008270">
    <property type="term" value="F:zinc ion binding"/>
    <property type="evidence" value="ECO:0007669"/>
    <property type="project" value="UniProtKB-KW"/>
</dbReference>
<evidence type="ECO:0000259" key="3">
    <source>
        <dbReference type="PROSITE" id="PS50157"/>
    </source>
</evidence>
<dbReference type="AlphaFoldDB" id="A0AAN8X4F4"/>
<keyword evidence="5" id="KW-1185">Reference proteome</keyword>
<comment type="caution">
    <text evidence="4">The sequence shown here is derived from an EMBL/GenBank/DDBJ whole genome shotgun (WGS) entry which is preliminary data.</text>
</comment>
<evidence type="ECO:0000313" key="4">
    <source>
        <dbReference type="EMBL" id="KAK7077730.1"/>
    </source>
</evidence>
<feature type="non-terminal residue" evidence="4">
    <location>
        <position position="1"/>
    </location>
</feature>
<dbReference type="EMBL" id="JAXCGZ010008348">
    <property type="protein sequence ID" value="KAK7077730.1"/>
    <property type="molecule type" value="Genomic_DNA"/>
</dbReference>
<accession>A0AAN8X4F4</accession>
<sequence length="475" mass="53652">LSKRNTVMAEFHKTGEVLKRGCPSLGISTAKAEDMPCDDNKGAYQGECTLGSDPITRTNALLHDTSFSSTNSWLYTSFSSTSSSYPSSPPKLSSPPPPSTEDFMFMNSLVTHSLYLIPLDEPANLDRSFSEIMRERSMSSVIFAPLECSYQGAATSDSFPRALYYKKSFWKPKDIKFPERSQYLREQRRKDLPNSQAINIEDHRLKDLQKLKPNEETHIKVKSMKKNKCSQQDVHCFETSQCKSGSNLFGKASHFGKLKNVVVKSISSDKGSNKKVGDMDHKTKTKRSSQKLVIVKDQRETKVADCNSTKEGGISRSVKTQDDITGKSSRRWNFAKKQIRQKPKGKDKLITQECTEIIKGMVHCPLCLGLFMSASHLNKHMSKEHYKSLFSCKTCRKTFKLSRDLTKHEKLCRQMKSKDANPKTRSFPKSSTARKFSLQRESTPSDTTLSSSSLAITRQPRERKLSILTESSNSE</sequence>
<dbReference type="PROSITE" id="PS50157">
    <property type="entry name" value="ZINC_FINGER_C2H2_2"/>
    <property type="match status" value="1"/>
</dbReference>
<evidence type="ECO:0000256" key="2">
    <source>
        <dbReference type="SAM" id="MobiDB-lite"/>
    </source>
</evidence>
<feature type="region of interest" description="Disordered" evidence="2">
    <location>
        <begin position="268"/>
        <end position="287"/>
    </location>
</feature>